<evidence type="ECO:0000313" key="1">
    <source>
        <dbReference type="EnsemblProtists" id="EOD35138"/>
    </source>
</evidence>
<sequence>MQISRDQLQQLIQLSVQHPPAQKQAMLQALVDAVEGGGSAFAALAGTPLQPLASALRVQAGCLVVPDAAFTQEGLRSCLVDAAAGVAAEEDPLPLADATEALLVEQSAPMEAMQLRHALEMLLTVGEGTQISAVVHMLLQLAQLDGPLRMHGGPPSYGDLNNFHQHLNVLSNQLNVLHEQSGLGGYLQSPFFSRSKFELFALQHVQLMVWLQRVQQGAAQAAGKAGPDLQQFLLQIAHAARVLFFQPLLLHAAQVAQYVRSVGAVGSVEPADSMQQAMQYPSDSASDAERVEWLHLNLLIQFQSLYRDVLCNAAVFELHYSNAEAGLFQAFSRLEEIYTHLIGRFPASCPLSEQEQGVLTQLCQKVVKYFQDGKQIKA</sequence>
<evidence type="ECO:0000313" key="2">
    <source>
        <dbReference type="Proteomes" id="UP000013827"/>
    </source>
</evidence>
<dbReference type="EnsemblProtists" id="EOD35138">
    <property type="protein sequence ID" value="EOD35138"/>
    <property type="gene ID" value="EMIHUDRAFT_471563"/>
</dbReference>
<dbReference type="PaxDb" id="2903-EOD35138"/>
<accession>A0A0D3KHA3</accession>
<reference evidence="2" key="1">
    <citation type="journal article" date="2013" name="Nature">
        <title>Pan genome of the phytoplankton Emiliania underpins its global distribution.</title>
        <authorList>
            <person name="Read B.A."/>
            <person name="Kegel J."/>
            <person name="Klute M.J."/>
            <person name="Kuo A."/>
            <person name="Lefebvre S.C."/>
            <person name="Maumus F."/>
            <person name="Mayer C."/>
            <person name="Miller J."/>
            <person name="Monier A."/>
            <person name="Salamov A."/>
            <person name="Young J."/>
            <person name="Aguilar M."/>
            <person name="Claverie J.M."/>
            <person name="Frickenhaus S."/>
            <person name="Gonzalez K."/>
            <person name="Herman E.K."/>
            <person name="Lin Y.C."/>
            <person name="Napier J."/>
            <person name="Ogata H."/>
            <person name="Sarno A.F."/>
            <person name="Shmutz J."/>
            <person name="Schroeder D."/>
            <person name="de Vargas C."/>
            <person name="Verret F."/>
            <person name="von Dassow P."/>
            <person name="Valentin K."/>
            <person name="Van de Peer Y."/>
            <person name="Wheeler G."/>
            <person name="Dacks J.B."/>
            <person name="Delwiche C.F."/>
            <person name="Dyhrman S.T."/>
            <person name="Glockner G."/>
            <person name="John U."/>
            <person name="Richards T."/>
            <person name="Worden A.Z."/>
            <person name="Zhang X."/>
            <person name="Grigoriev I.V."/>
            <person name="Allen A.E."/>
            <person name="Bidle K."/>
            <person name="Borodovsky M."/>
            <person name="Bowler C."/>
            <person name="Brownlee C."/>
            <person name="Cock J.M."/>
            <person name="Elias M."/>
            <person name="Gladyshev V.N."/>
            <person name="Groth M."/>
            <person name="Guda C."/>
            <person name="Hadaegh A."/>
            <person name="Iglesias-Rodriguez M.D."/>
            <person name="Jenkins J."/>
            <person name="Jones B.M."/>
            <person name="Lawson T."/>
            <person name="Leese F."/>
            <person name="Lindquist E."/>
            <person name="Lobanov A."/>
            <person name="Lomsadze A."/>
            <person name="Malik S.B."/>
            <person name="Marsh M.E."/>
            <person name="Mackinder L."/>
            <person name="Mock T."/>
            <person name="Mueller-Roeber B."/>
            <person name="Pagarete A."/>
            <person name="Parker M."/>
            <person name="Probert I."/>
            <person name="Quesneville H."/>
            <person name="Raines C."/>
            <person name="Rensing S.A."/>
            <person name="Riano-Pachon D.M."/>
            <person name="Richier S."/>
            <person name="Rokitta S."/>
            <person name="Shiraiwa Y."/>
            <person name="Soanes D.M."/>
            <person name="van der Giezen M."/>
            <person name="Wahlund T.M."/>
            <person name="Williams B."/>
            <person name="Wilson W."/>
            <person name="Wolfe G."/>
            <person name="Wurch L.L."/>
        </authorList>
    </citation>
    <scope>NUCLEOTIDE SEQUENCE</scope>
</reference>
<reference evidence="1" key="2">
    <citation type="submission" date="2024-10" db="UniProtKB">
        <authorList>
            <consortium name="EnsemblProtists"/>
        </authorList>
    </citation>
    <scope>IDENTIFICATION</scope>
</reference>
<name>A0A0D3KHA3_EMIH1</name>
<dbReference type="HOGENOM" id="CLU_732805_0_0_1"/>
<dbReference type="GeneID" id="17280412"/>
<proteinExistence type="predicted"/>
<keyword evidence="2" id="KW-1185">Reference proteome</keyword>
<dbReference type="KEGG" id="ehx:EMIHUDRAFT_471563"/>
<organism evidence="1 2">
    <name type="scientific">Emiliania huxleyi (strain CCMP1516)</name>
    <dbReference type="NCBI Taxonomy" id="280463"/>
    <lineage>
        <taxon>Eukaryota</taxon>
        <taxon>Haptista</taxon>
        <taxon>Haptophyta</taxon>
        <taxon>Prymnesiophyceae</taxon>
        <taxon>Isochrysidales</taxon>
        <taxon>Noelaerhabdaceae</taxon>
        <taxon>Emiliania</taxon>
    </lineage>
</organism>
<protein>
    <submittedName>
        <fullName evidence="1">Uncharacterized protein</fullName>
    </submittedName>
</protein>
<dbReference type="Proteomes" id="UP000013827">
    <property type="component" value="Unassembled WGS sequence"/>
</dbReference>
<dbReference type="RefSeq" id="XP_005787567.1">
    <property type="nucleotide sequence ID" value="XM_005787510.1"/>
</dbReference>
<dbReference type="AlphaFoldDB" id="A0A0D3KHA3"/>